<evidence type="ECO:0000313" key="1">
    <source>
        <dbReference type="EMBL" id="PKU75706.1"/>
    </source>
</evidence>
<sequence length="69" mass="8441">MHIKKNFMDNIFNIIMDVKYKSKDNVKIRMDIKEYCRQKNMELVTTIDDKIMKPKASYYFTLEKIKINM</sequence>
<evidence type="ECO:0000313" key="2">
    <source>
        <dbReference type="Proteomes" id="UP000233837"/>
    </source>
</evidence>
<dbReference type="EMBL" id="KZ502578">
    <property type="protein sequence ID" value="PKU75706.1"/>
    <property type="molecule type" value="Genomic_DNA"/>
</dbReference>
<name>A0A2I0WJ72_9ASPA</name>
<reference evidence="1 2" key="1">
    <citation type="journal article" date="2016" name="Sci. Rep.">
        <title>The Dendrobium catenatum Lindl. genome sequence provides insights into polysaccharide synthase, floral development and adaptive evolution.</title>
        <authorList>
            <person name="Zhang G.Q."/>
            <person name="Xu Q."/>
            <person name="Bian C."/>
            <person name="Tsai W.C."/>
            <person name="Yeh C.M."/>
            <person name="Liu K.W."/>
            <person name="Yoshida K."/>
            <person name="Zhang L.S."/>
            <person name="Chang S.B."/>
            <person name="Chen F."/>
            <person name="Shi Y."/>
            <person name="Su Y.Y."/>
            <person name="Zhang Y.Q."/>
            <person name="Chen L.J."/>
            <person name="Yin Y."/>
            <person name="Lin M."/>
            <person name="Huang H."/>
            <person name="Deng H."/>
            <person name="Wang Z.W."/>
            <person name="Zhu S.L."/>
            <person name="Zhao X."/>
            <person name="Deng C."/>
            <person name="Niu S.C."/>
            <person name="Huang J."/>
            <person name="Wang M."/>
            <person name="Liu G.H."/>
            <person name="Yang H.J."/>
            <person name="Xiao X.J."/>
            <person name="Hsiao Y.Y."/>
            <person name="Wu W.L."/>
            <person name="Chen Y.Y."/>
            <person name="Mitsuda N."/>
            <person name="Ohme-Takagi M."/>
            <person name="Luo Y.B."/>
            <person name="Van de Peer Y."/>
            <person name="Liu Z.J."/>
        </authorList>
    </citation>
    <scope>NUCLEOTIDE SEQUENCE [LARGE SCALE GENOMIC DNA]</scope>
    <source>
        <tissue evidence="1">The whole plant</tissue>
    </source>
</reference>
<keyword evidence="2" id="KW-1185">Reference proteome</keyword>
<organism evidence="1 2">
    <name type="scientific">Dendrobium catenatum</name>
    <dbReference type="NCBI Taxonomy" id="906689"/>
    <lineage>
        <taxon>Eukaryota</taxon>
        <taxon>Viridiplantae</taxon>
        <taxon>Streptophyta</taxon>
        <taxon>Embryophyta</taxon>
        <taxon>Tracheophyta</taxon>
        <taxon>Spermatophyta</taxon>
        <taxon>Magnoliopsida</taxon>
        <taxon>Liliopsida</taxon>
        <taxon>Asparagales</taxon>
        <taxon>Orchidaceae</taxon>
        <taxon>Epidendroideae</taxon>
        <taxon>Malaxideae</taxon>
        <taxon>Dendrobiinae</taxon>
        <taxon>Dendrobium</taxon>
    </lineage>
</organism>
<dbReference type="Proteomes" id="UP000233837">
    <property type="component" value="Unassembled WGS sequence"/>
</dbReference>
<proteinExistence type="predicted"/>
<protein>
    <submittedName>
        <fullName evidence="1">Uncharacterized protein</fullName>
    </submittedName>
</protein>
<dbReference type="AlphaFoldDB" id="A0A2I0WJ72"/>
<accession>A0A2I0WJ72</accession>
<gene>
    <name evidence="1" type="ORF">MA16_Dca027184</name>
</gene>
<reference evidence="1 2" key="2">
    <citation type="journal article" date="2017" name="Nature">
        <title>The Apostasia genome and the evolution of orchids.</title>
        <authorList>
            <person name="Zhang G.Q."/>
            <person name="Liu K.W."/>
            <person name="Li Z."/>
            <person name="Lohaus R."/>
            <person name="Hsiao Y.Y."/>
            <person name="Niu S.C."/>
            <person name="Wang J.Y."/>
            <person name="Lin Y.C."/>
            <person name="Xu Q."/>
            <person name="Chen L.J."/>
            <person name="Yoshida K."/>
            <person name="Fujiwara S."/>
            <person name="Wang Z.W."/>
            <person name="Zhang Y.Q."/>
            <person name="Mitsuda N."/>
            <person name="Wang M."/>
            <person name="Liu G.H."/>
            <person name="Pecoraro L."/>
            <person name="Huang H.X."/>
            <person name="Xiao X.J."/>
            <person name="Lin M."/>
            <person name="Wu X.Y."/>
            <person name="Wu W.L."/>
            <person name="Chen Y.Y."/>
            <person name="Chang S.B."/>
            <person name="Sakamoto S."/>
            <person name="Ohme-Takagi M."/>
            <person name="Yagi M."/>
            <person name="Zeng S.J."/>
            <person name="Shen C.Y."/>
            <person name="Yeh C.M."/>
            <person name="Luo Y.B."/>
            <person name="Tsai W.C."/>
            <person name="Van de Peer Y."/>
            <person name="Liu Z.J."/>
        </authorList>
    </citation>
    <scope>NUCLEOTIDE SEQUENCE [LARGE SCALE GENOMIC DNA]</scope>
    <source>
        <tissue evidence="1">The whole plant</tissue>
    </source>
</reference>